<dbReference type="STRING" id="1232681.ADIS_1717"/>
<gene>
    <name evidence="1" type="ORF">ADIS_1717</name>
</gene>
<dbReference type="Proteomes" id="UP000013909">
    <property type="component" value="Unassembled WGS sequence"/>
</dbReference>
<accession>R7ZUU2</accession>
<evidence type="ECO:0000313" key="1">
    <source>
        <dbReference type="EMBL" id="EON77798.1"/>
    </source>
</evidence>
<keyword evidence="2" id="KW-1185">Reference proteome</keyword>
<dbReference type="EMBL" id="AQHR01000049">
    <property type="protein sequence ID" value="EON77798.1"/>
    <property type="molecule type" value="Genomic_DNA"/>
</dbReference>
<organism evidence="1 2">
    <name type="scientific">Lunatimonas lonarensis</name>
    <dbReference type="NCBI Taxonomy" id="1232681"/>
    <lineage>
        <taxon>Bacteria</taxon>
        <taxon>Pseudomonadati</taxon>
        <taxon>Bacteroidota</taxon>
        <taxon>Cytophagia</taxon>
        <taxon>Cytophagales</taxon>
        <taxon>Cyclobacteriaceae</taxon>
    </lineage>
</organism>
<sequence>MLVFTCFTLKIEGQQYFEISRDSHIENEIDKLVEMVSAFKIYEFSFRDRNQLDDRIFQESYFNTCKAKILQLSNLIQPTETDISRCRLSRWNKIIPNLERLSGKLSEPEGIITKNISEKRNNKYALLITEINRFIRKVDLIKDNNFHNKISAILIDKVDFIKKSTLRMDFSLRLVNANLLQNLNYIKNIEVLTQQVHTSTTNITEKVNSIQDYLESNHTTFFGLGFTGAQELQSVDFFQFKTMPSSLVIGKSRSKELLRPSFTFATTYFYNFTEELGVSATAGGYIAEIVGVEFGAIRPNQTSLSFLSRVYFIYNKHILFSANYDPLRKFGVSVMYSFKR</sequence>
<reference evidence="1 2" key="1">
    <citation type="submission" date="2013-02" db="EMBL/GenBank/DDBJ databases">
        <title>A novel strain isolated from Lonar lake, Maharashtra, India.</title>
        <authorList>
            <person name="Singh A."/>
        </authorList>
    </citation>
    <scope>NUCLEOTIDE SEQUENCE [LARGE SCALE GENOMIC DNA]</scope>
    <source>
        <strain evidence="1 2">AK24</strain>
    </source>
</reference>
<protein>
    <submittedName>
        <fullName evidence="1">Uncharacterized protein</fullName>
    </submittedName>
</protein>
<dbReference type="AlphaFoldDB" id="R7ZUU2"/>
<name>R7ZUU2_9BACT</name>
<comment type="caution">
    <text evidence="1">The sequence shown here is derived from an EMBL/GenBank/DDBJ whole genome shotgun (WGS) entry which is preliminary data.</text>
</comment>
<proteinExistence type="predicted"/>
<evidence type="ECO:0000313" key="2">
    <source>
        <dbReference type="Proteomes" id="UP000013909"/>
    </source>
</evidence>